<dbReference type="InterPro" id="IPR014509">
    <property type="entry name" value="YjdF-like"/>
</dbReference>
<organism evidence="2 3">
    <name type="scientific">Saltatorellus ferox</name>
    <dbReference type="NCBI Taxonomy" id="2528018"/>
    <lineage>
        <taxon>Bacteria</taxon>
        <taxon>Pseudomonadati</taxon>
        <taxon>Planctomycetota</taxon>
        <taxon>Planctomycetia</taxon>
        <taxon>Planctomycetia incertae sedis</taxon>
        <taxon>Saltatorellus</taxon>
    </lineage>
</organism>
<feature type="transmembrane region" description="Helical" evidence="1">
    <location>
        <begin position="120"/>
        <end position="139"/>
    </location>
</feature>
<evidence type="ECO:0008006" key="4">
    <source>
        <dbReference type="Google" id="ProtNLM"/>
    </source>
</evidence>
<evidence type="ECO:0000313" key="3">
    <source>
        <dbReference type="Proteomes" id="UP000320390"/>
    </source>
</evidence>
<dbReference type="EMBL" id="CP036434">
    <property type="protein sequence ID" value="QDV06722.1"/>
    <property type="molecule type" value="Genomic_DNA"/>
</dbReference>
<sequence length="141" mass="15151">MKDWTDWILRSIGRAGWAPVLVMGLHLLLSKGTRAYATYPSLDIGMHFLGGVAIAWFFWRAVQAESGAQVLGQLSRSGKALLTWALSGTATVVWECAEWTTDRLGVTHAQAGLPDTMLDLAMGLAGAILVLLIVVPSAGRM</sequence>
<feature type="transmembrane region" description="Helical" evidence="1">
    <location>
        <begin position="12"/>
        <end position="29"/>
    </location>
</feature>
<evidence type="ECO:0000256" key="1">
    <source>
        <dbReference type="SAM" id="Phobius"/>
    </source>
</evidence>
<feature type="transmembrane region" description="Helical" evidence="1">
    <location>
        <begin position="80"/>
        <end position="100"/>
    </location>
</feature>
<dbReference type="AlphaFoldDB" id="A0A518ERL9"/>
<protein>
    <recommendedName>
        <fullName evidence="4">VanZ like family protein</fullName>
    </recommendedName>
</protein>
<keyword evidence="1" id="KW-1133">Transmembrane helix</keyword>
<gene>
    <name evidence="2" type="ORF">Poly30_22370</name>
</gene>
<accession>A0A518ERL9</accession>
<feature type="transmembrane region" description="Helical" evidence="1">
    <location>
        <begin position="41"/>
        <end position="59"/>
    </location>
</feature>
<keyword evidence="3" id="KW-1185">Reference proteome</keyword>
<reference evidence="2 3" key="1">
    <citation type="submission" date="2019-02" db="EMBL/GenBank/DDBJ databases">
        <title>Deep-cultivation of Planctomycetes and their phenomic and genomic characterization uncovers novel biology.</title>
        <authorList>
            <person name="Wiegand S."/>
            <person name="Jogler M."/>
            <person name="Boedeker C."/>
            <person name="Pinto D."/>
            <person name="Vollmers J."/>
            <person name="Rivas-Marin E."/>
            <person name="Kohn T."/>
            <person name="Peeters S.H."/>
            <person name="Heuer A."/>
            <person name="Rast P."/>
            <person name="Oberbeckmann S."/>
            <person name="Bunk B."/>
            <person name="Jeske O."/>
            <person name="Meyerdierks A."/>
            <person name="Storesund J.E."/>
            <person name="Kallscheuer N."/>
            <person name="Luecker S."/>
            <person name="Lage O.M."/>
            <person name="Pohl T."/>
            <person name="Merkel B.J."/>
            <person name="Hornburger P."/>
            <person name="Mueller R.-W."/>
            <person name="Bruemmer F."/>
            <person name="Labrenz M."/>
            <person name="Spormann A.M."/>
            <person name="Op den Camp H."/>
            <person name="Overmann J."/>
            <person name="Amann R."/>
            <person name="Jetten M.S.M."/>
            <person name="Mascher T."/>
            <person name="Medema M.H."/>
            <person name="Devos D.P."/>
            <person name="Kaster A.-K."/>
            <person name="Ovreas L."/>
            <person name="Rohde M."/>
            <person name="Galperin M.Y."/>
            <person name="Jogler C."/>
        </authorList>
    </citation>
    <scope>NUCLEOTIDE SEQUENCE [LARGE SCALE GENOMIC DNA]</scope>
    <source>
        <strain evidence="2 3">Poly30</strain>
    </source>
</reference>
<keyword evidence="1" id="KW-0472">Membrane</keyword>
<evidence type="ECO:0000313" key="2">
    <source>
        <dbReference type="EMBL" id="QDV06722.1"/>
    </source>
</evidence>
<dbReference type="Pfam" id="PF09997">
    <property type="entry name" value="DUF2238"/>
    <property type="match status" value="1"/>
</dbReference>
<name>A0A518ERL9_9BACT</name>
<proteinExistence type="predicted"/>
<keyword evidence="1" id="KW-0812">Transmembrane</keyword>
<dbReference type="Proteomes" id="UP000320390">
    <property type="component" value="Chromosome"/>
</dbReference>